<dbReference type="OrthoDB" id="406505at2759"/>
<feature type="chain" id="PRO_5014147151" evidence="5">
    <location>
        <begin position="20"/>
        <end position="186"/>
    </location>
</feature>
<dbReference type="SUPFAM" id="SSF50685">
    <property type="entry name" value="Barwin-like endoglucanases"/>
    <property type="match status" value="1"/>
</dbReference>
<name>A0A2I0AC18_9ASPA</name>
<keyword evidence="4 5" id="KW-0732">Signal</keyword>
<dbReference type="EMBL" id="KZ452000">
    <property type="protein sequence ID" value="PKA53102.1"/>
    <property type="molecule type" value="Genomic_DNA"/>
</dbReference>
<dbReference type="InterPro" id="IPR036908">
    <property type="entry name" value="RlpA-like_sf"/>
</dbReference>
<dbReference type="PANTHER" id="PTHR33191">
    <property type="entry name" value="RIPENING-RELATED PROTEIN 2-RELATED"/>
    <property type="match status" value="1"/>
</dbReference>
<dbReference type="Pfam" id="PF24300">
    <property type="entry name" value="KWL1"/>
    <property type="match status" value="1"/>
</dbReference>
<proteinExistence type="inferred from homology"/>
<dbReference type="AlphaFoldDB" id="A0A2I0AC18"/>
<evidence type="ECO:0000256" key="2">
    <source>
        <dbReference type="ARBA" id="ARBA00005592"/>
    </source>
</evidence>
<dbReference type="Proteomes" id="UP000236161">
    <property type="component" value="Unassembled WGS sequence"/>
</dbReference>
<evidence type="ECO:0000313" key="6">
    <source>
        <dbReference type="EMBL" id="PKA53102.1"/>
    </source>
</evidence>
<protein>
    <submittedName>
        <fullName evidence="6">Ripening-related protein 2</fullName>
    </submittedName>
</protein>
<keyword evidence="3" id="KW-0964">Secreted</keyword>
<dbReference type="Gene3D" id="2.40.40.10">
    <property type="entry name" value="RlpA-like domain"/>
    <property type="match status" value="1"/>
</dbReference>
<comment type="similarity">
    <text evidence="2">Belongs to the kiwellin family.</text>
</comment>
<dbReference type="InterPro" id="IPR039271">
    <property type="entry name" value="Kiwellin-like"/>
</dbReference>
<feature type="signal peptide" evidence="5">
    <location>
        <begin position="1"/>
        <end position="19"/>
    </location>
</feature>
<evidence type="ECO:0000256" key="3">
    <source>
        <dbReference type="ARBA" id="ARBA00022525"/>
    </source>
</evidence>
<evidence type="ECO:0000256" key="4">
    <source>
        <dbReference type="ARBA" id="ARBA00022729"/>
    </source>
</evidence>
<sequence length="186" mass="20216">MVLRQSLLLLLAVFNISSATRFSPLLDRCSPVGYLHGQSHRCNTEHESECCKSGRRYPRYSCSPAVTGYGTKATMTINSFAEGGDGGGHSKCDRKYHGDDEMVVALSTGWYDGGSRCSKNIRIEANGRSVLARVVDECDSLHGCDSRHDFQPPCATDIVDASPAVWKALGMNGDDVGAYSITWIDT</sequence>
<accession>A0A2I0AC18</accession>
<evidence type="ECO:0000313" key="7">
    <source>
        <dbReference type="Proteomes" id="UP000236161"/>
    </source>
</evidence>
<evidence type="ECO:0000256" key="5">
    <source>
        <dbReference type="SAM" id="SignalP"/>
    </source>
</evidence>
<reference evidence="6 7" key="1">
    <citation type="journal article" date="2017" name="Nature">
        <title>The Apostasia genome and the evolution of orchids.</title>
        <authorList>
            <person name="Zhang G.Q."/>
            <person name="Liu K.W."/>
            <person name="Li Z."/>
            <person name="Lohaus R."/>
            <person name="Hsiao Y.Y."/>
            <person name="Niu S.C."/>
            <person name="Wang J.Y."/>
            <person name="Lin Y.C."/>
            <person name="Xu Q."/>
            <person name="Chen L.J."/>
            <person name="Yoshida K."/>
            <person name="Fujiwara S."/>
            <person name="Wang Z.W."/>
            <person name="Zhang Y.Q."/>
            <person name="Mitsuda N."/>
            <person name="Wang M."/>
            <person name="Liu G.H."/>
            <person name="Pecoraro L."/>
            <person name="Huang H.X."/>
            <person name="Xiao X.J."/>
            <person name="Lin M."/>
            <person name="Wu X.Y."/>
            <person name="Wu W.L."/>
            <person name="Chen Y.Y."/>
            <person name="Chang S.B."/>
            <person name="Sakamoto S."/>
            <person name="Ohme-Takagi M."/>
            <person name="Yagi M."/>
            <person name="Zeng S.J."/>
            <person name="Shen C.Y."/>
            <person name="Yeh C.M."/>
            <person name="Luo Y.B."/>
            <person name="Tsai W.C."/>
            <person name="Van de Peer Y."/>
            <person name="Liu Z.J."/>
        </authorList>
    </citation>
    <scope>NUCLEOTIDE SEQUENCE [LARGE SCALE GENOMIC DNA]</scope>
    <source>
        <strain evidence="7">cv. Shenzhen</strain>
        <tissue evidence="6">Stem</tissue>
    </source>
</reference>
<organism evidence="6 7">
    <name type="scientific">Apostasia shenzhenica</name>
    <dbReference type="NCBI Taxonomy" id="1088818"/>
    <lineage>
        <taxon>Eukaryota</taxon>
        <taxon>Viridiplantae</taxon>
        <taxon>Streptophyta</taxon>
        <taxon>Embryophyta</taxon>
        <taxon>Tracheophyta</taxon>
        <taxon>Spermatophyta</taxon>
        <taxon>Magnoliopsida</taxon>
        <taxon>Liliopsida</taxon>
        <taxon>Asparagales</taxon>
        <taxon>Orchidaceae</taxon>
        <taxon>Apostasioideae</taxon>
        <taxon>Apostasia</taxon>
    </lineage>
</organism>
<dbReference type="CDD" id="cd22270">
    <property type="entry name" value="DPBB_kiwellin-like"/>
    <property type="match status" value="1"/>
</dbReference>
<dbReference type="GO" id="GO:0005576">
    <property type="term" value="C:extracellular region"/>
    <property type="evidence" value="ECO:0007669"/>
    <property type="project" value="UniProtKB-SubCell"/>
</dbReference>
<comment type="subcellular location">
    <subcellularLocation>
        <location evidence="1">Secreted</location>
    </subcellularLocation>
</comment>
<dbReference type="PANTHER" id="PTHR33191:SF58">
    <property type="entry name" value="RIPENING-RELATED PROTEIN 1"/>
    <property type="match status" value="1"/>
</dbReference>
<evidence type="ECO:0000256" key="1">
    <source>
        <dbReference type="ARBA" id="ARBA00004613"/>
    </source>
</evidence>
<gene>
    <name evidence="6" type="ORF">AXF42_Ash019010</name>
</gene>
<keyword evidence="7" id="KW-1185">Reference proteome</keyword>
<dbReference type="STRING" id="1088818.A0A2I0AC18"/>